<dbReference type="CDD" id="cd14016">
    <property type="entry name" value="STKc_CK1"/>
    <property type="match status" value="1"/>
</dbReference>
<dbReference type="EC" id="2.7.11.1" evidence="1"/>
<evidence type="ECO:0000313" key="9">
    <source>
        <dbReference type="Proteomes" id="UP000688137"/>
    </source>
</evidence>
<organism evidence="8 9">
    <name type="scientific">Paramecium primaurelia</name>
    <dbReference type="NCBI Taxonomy" id="5886"/>
    <lineage>
        <taxon>Eukaryota</taxon>
        <taxon>Sar</taxon>
        <taxon>Alveolata</taxon>
        <taxon>Ciliophora</taxon>
        <taxon>Intramacronucleata</taxon>
        <taxon>Oligohymenophorea</taxon>
        <taxon>Peniculida</taxon>
        <taxon>Parameciidae</taxon>
        <taxon>Paramecium</taxon>
    </lineage>
</organism>
<dbReference type="PANTHER" id="PTHR11909">
    <property type="entry name" value="CASEIN KINASE-RELATED"/>
    <property type="match status" value="1"/>
</dbReference>
<dbReference type="PROSITE" id="PS00108">
    <property type="entry name" value="PROTEIN_KINASE_ST"/>
    <property type="match status" value="1"/>
</dbReference>
<reference evidence="8" key="1">
    <citation type="submission" date="2021-01" db="EMBL/GenBank/DDBJ databases">
        <authorList>
            <consortium name="Genoscope - CEA"/>
            <person name="William W."/>
        </authorList>
    </citation>
    <scope>NUCLEOTIDE SEQUENCE</scope>
</reference>
<dbReference type="EMBL" id="CAJJDM010000012">
    <property type="protein sequence ID" value="CAD8050873.1"/>
    <property type="molecule type" value="Genomic_DNA"/>
</dbReference>
<sequence length="558" mass="65240">MFSKNDLSPLQNQNSKNKLNEFEDKFLPFKVGDLVQNRFFISQKIGEGSFGSVFKVNDQNNNNMAFAIKIQSEDDETNLLEREIKVLIELRKYQGFPQIKFYGQERGQTYCIMQMLGQNLEQIFKKLGNVMNLGSVLRLGIQMIERIAIMHQSRFLHRDIKPDNFVIDGPNNPRLLYLIDFGLSKYFINKKGDHIVQVKKAGLIGTARYASVNAHEEMEQSRRDDLESIGYVLIYLATGVLPWMNLQIEKKDLKYAKIKQIKKEIKINELCKSLPKCFEQFMNDVKSLEFKETPNYEKLKSYFENQIEIDNKLYSNNQQPFVYDWERLSDFAKQKKHQTIHVMENQLKNQQIQIVINPHKQNQVAKQELFLNQQIINSQQNSIQNEQNKIDQIINEQKQEQLQIINTSSNQFKTHPFVINVIENQKDQLQPIKLDESRITRLQNHSTTLLQNPHFNSSFQFDSFIQPSIATSRMNNYIESESVVSEGNVLPICDIKGSQQDFQQGTRILEGIRKPSQIILRKQRKIHSQIDTVKQMQNLFVHPNQIIGDNETYVEGLE</sequence>
<dbReference type="OMA" id="QTIHVME"/>
<evidence type="ECO:0000259" key="7">
    <source>
        <dbReference type="PROSITE" id="PS50011"/>
    </source>
</evidence>
<dbReference type="GO" id="GO:0004674">
    <property type="term" value="F:protein serine/threonine kinase activity"/>
    <property type="evidence" value="ECO:0007669"/>
    <property type="project" value="UniProtKB-EC"/>
</dbReference>
<dbReference type="FunFam" id="1.10.510.10:FF:001262">
    <property type="entry name" value="Uncharacterized protein"/>
    <property type="match status" value="1"/>
</dbReference>
<keyword evidence="2 5" id="KW-0547">Nucleotide-binding</keyword>
<evidence type="ECO:0000256" key="4">
    <source>
        <dbReference type="ARBA" id="ARBA00023860"/>
    </source>
</evidence>
<protein>
    <recommendedName>
        <fullName evidence="4">Casein kinase I</fullName>
        <ecNumber evidence="1">2.7.11.1</ecNumber>
    </recommendedName>
</protein>
<feature type="domain" description="Protein kinase" evidence="7">
    <location>
        <begin position="39"/>
        <end position="303"/>
    </location>
</feature>
<dbReference type="InterPro" id="IPR050235">
    <property type="entry name" value="CK1_Ser-Thr_kinase"/>
</dbReference>
<feature type="binding site" evidence="5">
    <location>
        <position position="69"/>
    </location>
    <ligand>
        <name>ATP</name>
        <dbReference type="ChEBI" id="CHEBI:30616"/>
    </ligand>
</feature>
<evidence type="ECO:0000313" key="8">
    <source>
        <dbReference type="EMBL" id="CAD8050873.1"/>
    </source>
</evidence>
<keyword evidence="6" id="KW-0175">Coiled coil</keyword>
<dbReference type="InterPro" id="IPR008271">
    <property type="entry name" value="Ser/Thr_kinase_AS"/>
</dbReference>
<comment type="caution">
    <text evidence="8">The sequence shown here is derived from an EMBL/GenBank/DDBJ whole genome shotgun (WGS) entry which is preliminary data.</text>
</comment>
<evidence type="ECO:0000256" key="5">
    <source>
        <dbReference type="PROSITE-ProRule" id="PRU10141"/>
    </source>
</evidence>
<dbReference type="Pfam" id="PF00069">
    <property type="entry name" value="Pkinase"/>
    <property type="match status" value="1"/>
</dbReference>
<dbReference type="AlphaFoldDB" id="A0A8S1K8N7"/>
<evidence type="ECO:0000256" key="3">
    <source>
        <dbReference type="ARBA" id="ARBA00022840"/>
    </source>
</evidence>
<name>A0A8S1K8N7_PARPR</name>
<keyword evidence="3 5" id="KW-0067">ATP-binding</keyword>
<evidence type="ECO:0000256" key="1">
    <source>
        <dbReference type="ARBA" id="ARBA00012513"/>
    </source>
</evidence>
<dbReference type="Proteomes" id="UP000688137">
    <property type="component" value="Unassembled WGS sequence"/>
</dbReference>
<dbReference type="SMART" id="SM00220">
    <property type="entry name" value="S_TKc"/>
    <property type="match status" value="1"/>
</dbReference>
<dbReference type="PROSITE" id="PS00107">
    <property type="entry name" value="PROTEIN_KINASE_ATP"/>
    <property type="match status" value="1"/>
</dbReference>
<evidence type="ECO:0000256" key="6">
    <source>
        <dbReference type="SAM" id="Coils"/>
    </source>
</evidence>
<feature type="coiled-coil region" evidence="6">
    <location>
        <begin position="376"/>
        <end position="403"/>
    </location>
</feature>
<evidence type="ECO:0000256" key="2">
    <source>
        <dbReference type="ARBA" id="ARBA00022741"/>
    </source>
</evidence>
<gene>
    <name evidence="8" type="ORF">PPRIM_AZ9-3.1.T0170275</name>
</gene>
<dbReference type="InterPro" id="IPR017441">
    <property type="entry name" value="Protein_kinase_ATP_BS"/>
</dbReference>
<dbReference type="PROSITE" id="PS50011">
    <property type="entry name" value="PROTEIN_KINASE_DOM"/>
    <property type="match status" value="1"/>
</dbReference>
<dbReference type="InterPro" id="IPR000719">
    <property type="entry name" value="Prot_kinase_dom"/>
</dbReference>
<proteinExistence type="predicted"/>
<keyword evidence="9" id="KW-1185">Reference proteome</keyword>
<dbReference type="GO" id="GO:0005524">
    <property type="term" value="F:ATP binding"/>
    <property type="evidence" value="ECO:0007669"/>
    <property type="project" value="UniProtKB-UniRule"/>
</dbReference>
<accession>A0A8S1K8N7</accession>